<dbReference type="EMBL" id="CP012033">
    <property type="protein sequence ID" value="AKP65636.1"/>
    <property type="molecule type" value="Genomic_DNA"/>
</dbReference>
<sequence>MRILLAGRWLANNMGDFGDAWSSWLQIEREDWCSSSLKRPHSRRNLWQPQCGQFILIFMLIKITCKQVS</sequence>
<evidence type="ECO:0000313" key="1">
    <source>
        <dbReference type="EMBL" id="AKP65636.1"/>
    </source>
</evidence>
<dbReference type="AlphaFoldDB" id="A0AAC8UX43"/>
<organism evidence="1 2">
    <name type="scientific">Levilactobacillus koreensis</name>
    <dbReference type="NCBI Taxonomy" id="637971"/>
    <lineage>
        <taxon>Bacteria</taxon>
        <taxon>Bacillati</taxon>
        <taxon>Bacillota</taxon>
        <taxon>Bacilli</taxon>
        <taxon>Lactobacillales</taxon>
        <taxon>Lactobacillaceae</taxon>
        <taxon>Levilactobacillus</taxon>
    </lineage>
</organism>
<accession>A0AAC8UX43</accession>
<evidence type="ECO:0000313" key="2">
    <source>
        <dbReference type="Proteomes" id="UP000036000"/>
    </source>
</evidence>
<dbReference type="KEGG" id="lko:ABN16_11925"/>
<dbReference type="Proteomes" id="UP000036000">
    <property type="component" value="Chromosome"/>
</dbReference>
<reference evidence="1 2" key="1">
    <citation type="submission" date="2015-07" db="EMBL/GenBank/DDBJ databases">
        <title>Lactobacillus korensis/26-25/ whole genome sequencing.</title>
        <authorList>
            <person name="Kim M.K."/>
            <person name="Im W.-T."/>
            <person name="Srinivasan S."/>
            <person name="Lee J.-J."/>
        </authorList>
    </citation>
    <scope>NUCLEOTIDE SEQUENCE [LARGE SCALE GENOMIC DNA]</scope>
    <source>
        <strain evidence="1 2">26-25</strain>
    </source>
</reference>
<proteinExistence type="predicted"/>
<keyword evidence="2" id="KW-1185">Reference proteome</keyword>
<gene>
    <name evidence="1" type="ORF">ABN16_11925</name>
</gene>
<name>A0AAC8UX43_9LACO</name>
<protein>
    <submittedName>
        <fullName evidence="1">Uncharacterized protein</fullName>
    </submittedName>
</protein>